<reference evidence="3 4" key="1">
    <citation type="submission" date="2016-06" db="EMBL/GenBank/DDBJ databases">
        <authorList>
            <person name="Kjaerup R.B."/>
            <person name="Dalgaard T.S."/>
            <person name="Juul-Madsen H.R."/>
        </authorList>
    </citation>
    <scope>NUCLEOTIDE SEQUENCE [LARGE SCALE GENOMIC DNA]</scope>
    <source>
        <strain evidence="3 4">1245752.6</strain>
    </source>
</reference>
<organism evidence="3 4">
    <name type="scientific">Mycobacterium gordonae</name>
    <dbReference type="NCBI Taxonomy" id="1778"/>
    <lineage>
        <taxon>Bacteria</taxon>
        <taxon>Bacillati</taxon>
        <taxon>Actinomycetota</taxon>
        <taxon>Actinomycetes</taxon>
        <taxon>Mycobacteriales</taxon>
        <taxon>Mycobacteriaceae</taxon>
        <taxon>Mycobacterium</taxon>
    </lineage>
</organism>
<gene>
    <name evidence="3" type="ORF">A9W98_19795</name>
</gene>
<feature type="transmembrane region" description="Helical" evidence="2">
    <location>
        <begin position="15"/>
        <end position="37"/>
    </location>
</feature>
<dbReference type="EMBL" id="MAEM01000271">
    <property type="protein sequence ID" value="OBS01488.1"/>
    <property type="molecule type" value="Genomic_DNA"/>
</dbReference>
<comment type="caution">
    <text evidence="3">The sequence shown here is derived from an EMBL/GenBank/DDBJ whole genome shotgun (WGS) entry which is preliminary data.</text>
</comment>
<evidence type="ECO:0000313" key="4">
    <source>
        <dbReference type="Proteomes" id="UP000093757"/>
    </source>
</evidence>
<proteinExistence type="predicted"/>
<evidence type="ECO:0000256" key="1">
    <source>
        <dbReference type="SAM" id="MobiDB-lite"/>
    </source>
</evidence>
<dbReference type="Proteomes" id="UP000093757">
    <property type="component" value="Unassembled WGS sequence"/>
</dbReference>
<protein>
    <submittedName>
        <fullName evidence="3">Uncharacterized protein</fullName>
    </submittedName>
</protein>
<keyword evidence="2" id="KW-0472">Membrane</keyword>
<evidence type="ECO:0000256" key="2">
    <source>
        <dbReference type="SAM" id="Phobius"/>
    </source>
</evidence>
<keyword evidence="2" id="KW-1133">Transmembrane helix</keyword>
<feature type="region of interest" description="Disordered" evidence="1">
    <location>
        <begin position="65"/>
        <end position="87"/>
    </location>
</feature>
<evidence type="ECO:0000313" key="3">
    <source>
        <dbReference type="EMBL" id="OBS01488.1"/>
    </source>
</evidence>
<name>A0A1A6BGN9_MYCGO</name>
<sequence length="87" mass="8744">MQTILLAVSARPKNYRIAALLVIAAAALVVVAVMSIYRLPFLDGMVGAGGGGPCFGPTIDCGPGRTIGPAATTTKPPATPPPSSDPR</sequence>
<keyword evidence="2" id="KW-0812">Transmembrane</keyword>
<accession>A0A1A6BGN9</accession>
<dbReference type="AlphaFoldDB" id="A0A1A6BGN9"/>
<feature type="compositionally biased region" description="Pro residues" evidence="1">
    <location>
        <begin position="77"/>
        <end position="87"/>
    </location>
</feature>